<dbReference type="GO" id="GO:0042383">
    <property type="term" value="C:sarcolemma"/>
    <property type="evidence" value="ECO:0007669"/>
    <property type="project" value="TreeGrafter"/>
</dbReference>
<dbReference type="PANTHER" id="PTHR47136">
    <property type="entry name" value="SYNEMIN"/>
    <property type="match status" value="1"/>
</dbReference>
<dbReference type="GO" id="GO:0045104">
    <property type="term" value="P:intermediate filament cytoskeleton organization"/>
    <property type="evidence" value="ECO:0007669"/>
    <property type="project" value="InterPro"/>
</dbReference>
<dbReference type="GO" id="GO:0005200">
    <property type="term" value="F:structural constituent of cytoskeleton"/>
    <property type="evidence" value="ECO:0007669"/>
    <property type="project" value="InterPro"/>
</dbReference>
<feature type="compositionally biased region" description="Basic and acidic residues" evidence="1">
    <location>
        <begin position="353"/>
        <end position="385"/>
    </location>
</feature>
<keyword evidence="3" id="KW-1185">Reference proteome</keyword>
<accession>A0A7L0WGG4</accession>
<evidence type="ECO:0000313" key="3">
    <source>
        <dbReference type="Proteomes" id="UP000562322"/>
    </source>
</evidence>
<feature type="non-terminal residue" evidence="2">
    <location>
        <position position="456"/>
    </location>
</feature>
<name>A0A7L0WGG4_ALELA</name>
<comment type="caution">
    <text evidence="2">The sequence shown here is derived from an EMBL/GenBank/DDBJ whole genome shotgun (WGS) entry which is preliminary data.</text>
</comment>
<dbReference type="Proteomes" id="UP000562322">
    <property type="component" value="Unassembled WGS sequence"/>
</dbReference>
<dbReference type="GO" id="GO:0060053">
    <property type="term" value="C:neurofilament cytoskeleton"/>
    <property type="evidence" value="ECO:0007669"/>
    <property type="project" value="TreeGrafter"/>
</dbReference>
<dbReference type="GO" id="GO:0019215">
    <property type="term" value="F:intermediate filament binding"/>
    <property type="evidence" value="ECO:0007669"/>
    <property type="project" value="TreeGrafter"/>
</dbReference>
<feature type="compositionally biased region" description="Polar residues" evidence="1">
    <location>
        <begin position="147"/>
        <end position="159"/>
    </location>
</feature>
<dbReference type="GO" id="GO:0031443">
    <property type="term" value="P:fast-twitch skeletal muscle fiber contraction"/>
    <property type="evidence" value="ECO:0007669"/>
    <property type="project" value="TreeGrafter"/>
</dbReference>
<proteinExistence type="predicted"/>
<dbReference type="PANTHER" id="PTHR47136:SF1">
    <property type="entry name" value="SYNEMIN"/>
    <property type="match status" value="1"/>
</dbReference>
<dbReference type="GO" id="GO:0005882">
    <property type="term" value="C:intermediate filament"/>
    <property type="evidence" value="ECO:0007669"/>
    <property type="project" value="InterPro"/>
</dbReference>
<evidence type="ECO:0000256" key="1">
    <source>
        <dbReference type="SAM" id="MobiDB-lite"/>
    </source>
</evidence>
<gene>
    <name evidence="2" type="primary">Synm</name>
    <name evidence="2" type="ORF">ALELAT_R05589</name>
</gene>
<dbReference type="OrthoDB" id="9949055at2759"/>
<dbReference type="EMBL" id="VXAV01006854">
    <property type="protein sequence ID" value="NXL90248.1"/>
    <property type="molecule type" value="Genomic_DNA"/>
</dbReference>
<feature type="non-terminal residue" evidence="2">
    <location>
        <position position="1"/>
    </location>
</feature>
<evidence type="ECO:0000313" key="2">
    <source>
        <dbReference type="EMBL" id="NXL90248.1"/>
    </source>
</evidence>
<feature type="compositionally biased region" description="Basic and acidic residues" evidence="1">
    <location>
        <begin position="160"/>
        <end position="173"/>
    </location>
</feature>
<dbReference type="GO" id="GO:0008307">
    <property type="term" value="F:structural constituent of muscle"/>
    <property type="evidence" value="ECO:0007669"/>
    <property type="project" value="InterPro"/>
</dbReference>
<feature type="region of interest" description="Disordered" evidence="1">
    <location>
        <begin position="215"/>
        <end position="267"/>
    </location>
</feature>
<dbReference type="GO" id="GO:0017166">
    <property type="term" value="F:vinculin binding"/>
    <property type="evidence" value="ECO:0007669"/>
    <property type="project" value="TreeGrafter"/>
</dbReference>
<dbReference type="GO" id="GO:0043034">
    <property type="term" value="C:costamere"/>
    <property type="evidence" value="ECO:0007669"/>
    <property type="project" value="TreeGrafter"/>
</dbReference>
<reference evidence="2 3" key="1">
    <citation type="submission" date="2019-09" db="EMBL/GenBank/DDBJ databases">
        <title>Bird 10,000 Genomes (B10K) Project - Family phase.</title>
        <authorList>
            <person name="Zhang G."/>
        </authorList>
    </citation>
    <scope>NUCLEOTIDE SEQUENCE [LARGE SCALE GENOMIC DNA]</scope>
    <source>
        <strain evidence="2">B10K-DU-001-39</strain>
        <tissue evidence="2">Muscle</tissue>
    </source>
</reference>
<feature type="compositionally biased region" description="Basic and acidic residues" evidence="1">
    <location>
        <begin position="328"/>
        <end position="339"/>
    </location>
</feature>
<dbReference type="InterPro" id="IPR030634">
    <property type="entry name" value="SYNM"/>
</dbReference>
<sequence length="456" mass="51358">RALLEGESNQWIITWRDQLIGKLPQDIINTSYNYTDVYSTYQQRNQNKASPALRITDARHRTPVTNASSSARYSGLATQAVSQTTASGKAFERDVLGSTYRPSTTITKGERIVTDHKELRTFTPAYSSWKNTEMQQKTIPERRKTEVTASSTVSFSKQSAHVERSDKDNKADTKPGISENTRTKPSFTKFPTYELNTNFKPSIYKKTVTETKTTVNEIRGGSKSTEEKKLLPKEKDKLEKQTKEEKRKTDEKTSAEERSVNFGRKTDAKTGIEQRKYVREEVINQKVTGSDISNARTLKSESAKKDIDVSFESKRQEVIEIPISLERPAPDKVPEKSNKDISSQGFKTSIGRETGDHTTKPAEIHKVSVSESNLKAEEKISDRSPKMGTLSTENIAENIVADILKSFTQSSSSQISTDTKVTYFNKQEQPDDGKIKTEMTVQSQVQEHIDISDEAD</sequence>
<protein>
    <submittedName>
        <fullName evidence="2">SYNEM protein</fullName>
    </submittedName>
</protein>
<feature type="compositionally biased region" description="Basic and acidic residues" evidence="1">
    <location>
        <begin position="224"/>
        <end position="267"/>
    </location>
</feature>
<feature type="region of interest" description="Disordered" evidence="1">
    <location>
        <begin position="132"/>
        <end position="189"/>
    </location>
</feature>
<organism evidence="2 3">
    <name type="scientific">Alectura lathami</name>
    <name type="common">Australian brush turkey</name>
    <dbReference type="NCBI Taxonomy" id="81907"/>
    <lineage>
        <taxon>Eukaryota</taxon>
        <taxon>Metazoa</taxon>
        <taxon>Chordata</taxon>
        <taxon>Craniata</taxon>
        <taxon>Vertebrata</taxon>
        <taxon>Euteleostomi</taxon>
        <taxon>Archelosauria</taxon>
        <taxon>Archosauria</taxon>
        <taxon>Dinosauria</taxon>
        <taxon>Saurischia</taxon>
        <taxon>Theropoda</taxon>
        <taxon>Coelurosauria</taxon>
        <taxon>Aves</taxon>
        <taxon>Neognathae</taxon>
        <taxon>Galloanserae</taxon>
        <taxon>Galliformes</taxon>
        <taxon>Megapodiidae</taxon>
        <taxon>Alectura</taxon>
    </lineage>
</organism>
<dbReference type="AlphaFoldDB" id="A0A7L0WGG4"/>
<feature type="region of interest" description="Disordered" evidence="1">
    <location>
        <begin position="322"/>
        <end position="389"/>
    </location>
</feature>